<name>X1A1P8_9ZZZZ</name>
<evidence type="ECO:0000313" key="3">
    <source>
        <dbReference type="EMBL" id="GAG75950.1"/>
    </source>
</evidence>
<proteinExistence type="predicted"/>
<feature type="domain" description="Saccharopine dehydrogenase-like C-terminal" evidence="2">
    <location>
        <begin position="1"/>
        <end position="275"/>
    </location>
</feature>
<dbReference type="Gene3D" id="3.30.360.10">
    <property type="entry name" value="Dihydrodipicolinate Reductase, domain 2"/>
    <property type="match status" value="1"/>
</dbReference>
<dbReference type="Gene3D" id="3.40.50.720">
    <property type="entry name" value="NAD(P)-binding Rossmann-like Domain"/>
    <property type="match status" value="1"/>
</dbReference>
<dbReference type="InterPro" id="IPR051168">
    <property type="entry name" value="AASS"/>
</dbReference>
<evidence type="ECO:0000259" key="2">
    <source>
        <dbReference type="Pfam" id="PF16653"/>
    </source>
</evidence>
<dbReference type="GO" id="GO:0005737">
    <property type="term" value="C:cytoplasm"/>
    <property type="evidence" value="ECO:0007669"/>
    <property type="project" value="TreeGrafter"/>
</dbReference>
<sequence>TSFTGGLPAPDANNNPYGYKLSWSPRGVLLAGRNDAHFLRDGKEVKIPGADLFQNCEPMEVPGMGTFEGYPNRDSMSYIDIYNISETKTMLRGTFRNTGWCETLDKIADLGLLDIEERSLSGMTYADVMRDLTSAGEGDLKDAVAKFCKIDTNSMVISRFEWLGLFDEREIDSKVNTRLDALCTLFEEKMNYAPGERDMIVMHHEFIAEYPDKKQKITSTMIDYGIPNGDSSMSRTVALPVAIASRMILEGRINLTGVHRPIIPEIYNPILEELAALNISLEEHTFDLQYH</sequence>
<dbReference type="GO" id="GO:0019878">
    <property type="term" value="P:lysine biosynthetic process via aminoadipic acid"/>
    <property type="evidence" value="ECO:0007669"/>
    <property type="project" value="TreeGrafter"/>
</dbReference>
<gene>
    <name evidence="3" type="ORF">S01H4_32902</name>
</gene>
<comment type="caution">
    <text evidence="3">The sequence shown here is derived from an EMBL/GenBank/DDBJ whole genome shotgun (WGS) entry which is preliminary data.</text>
</comment>
<organism evidence="3">
    <name type="scientific">marine sediment metagenome</name>
    <dbReference type="NCBI Taxonomy" id="412755"/>
    <lineage>
        <taxon>unclassified sequences</taxon>
        <taxon>metagenomes</taxon>
        <taxon>ecological metagenomes</taxon>
    </lineage>
</organism>
<dbReference type="EMBL" id="BART01017257">
    <property type="protein sequence ID" value="GAG75950.1"/>
    <property type="molecule type" value="Genomic_DNA"/>
</dbReference>
<reference evidence="3" key="1">
    <citation type="journal article" date="2014" name="Front. Microbiol.">
        <title>High frequency of phylogenetically diverse reductive dehalogenase-homologous genes in deep subseafloor sedimentary metagenomes.</title>
        <authorList>
            <person name="Kawai M."/>
            <person name="Futagami T."/>
            <person name="Toyoda A."/>
            <person name="Takaki Y."/>
            <person name="Nishi S."/>
            <person name="Hori S."/>
            <person name="Arai W."/>
            <person name="Tsubouchi T."/>
            <person name="Morono Y."/>
            <person name="Uchiyama I."/>
            <person name="Ito T."/>
            <person name="Fujiyama A."/>
            <person name="Inagaki F."/>
            <person name="Takami H."/>
        </authorList>
    </citation>
    <scope>NUCLEOTIDE SEQUENCE</scope>
    <source>
        <strain evidence="3">Expedition CK06-06</strain>
    </source>
</reference>
<dbReference type="AlphaFoldDB" id="X1A1P8"/>
<protein>
    <recommendedName>
        <fullName evidence="2">Saccharopine dehydrogenase-like C-terminal domain-containing protein</fullName>
    </recommendedName>
</protein>
<accession>X1A1P8</accession>
<keyword evidence="1" id="KW-0560">Oxidoreductase</keyword>
<dbReference type="SUPFAM" id="SSF55347">
    <property type="entry name" value="Glyceraldehyde-3-phosphate dehydrogenase-like, C-terminal domain"/>
    <property type="match status" value="1"/>
</dbReference>
<feature type="non-terminal residue" evidence="3">
    <location>
        <position position="1"/>
    </location>
</feature>
<dbReference type="InterPro" id="IPR032095">
    <property type="entry name" value="Sacchrp_dh-like_C"/>
</dbReference>
<dbReference type="PANTHER" id="PTHR11133">
    <property type="entry name" value="SACCHAROPINE DEHYDROGENASE"/>
    <property type="match status" value="1"/>
</dbReference>
<dbReference type="Pfam" id="PF16653">
    <property type="entry name" value="Sacchrp_dh_C"/>
    <property type="match status" value="1"/>
</dbReference>
<evidence type="ECO:0000256" key="1">
    <source>
        <dbReference type="ARBA" id="ARBA00023002"/>
    </source>
</evidence>
<dbReference type="PANTHER" id="PTHR11133:SF22">
    <property type="entry name" value="ALPHA-AMINOADIPIC SEMIALDEHYDE SYNTHASE, MITOCHONDRIAL"/>
    <property type="match status" value="1"/>
</dbReference>
<dbReference type="GO" id="GO:0004753">
    <property type="term" value="F:saccharopine dehydrogenase activity"/>
    <property type="evidence" value="ECO:0007669"/>
    <property type="project" value="TreeGrafter"/>
</dbReference>